<accession>A0A9Q8SW76</accession>
<dbReference type="GeneID" id="73344096"/>
<evidence type="ECO:0000313" key="2">
    <source>
        <dbReference type="Proteomes" id="UP000830671"/>
    </source>
</evidence>
<dbReference type="RefSeq" id="XP_049146230.1">
    <property type="nucleotide sequence ID" value="XM_049289086.1"/>
</dbReference>
<sequence length="632" mass="70444">MGGAVTRRVVKYVRRVTGCRLWDLSHRQQAVILGSRLGLDICIDDEGKVVNGRVTLSPDGILPRQERNIDGMGFRISSAPLLLYIWYHRPWARDTIEEAACSGSEASRGGTGGTDDPYLGEIMAGSITMERVTSEVVSEKLDKHCRVPHYSLFVTRYVYGGAVPKFWFNAPDGAVLQMLYYLTRQICVHYRMAPAPGYLTTLDKPREAPYLICPGRLNWWGKKPPLVLSGRSQQDGSDFWLVPTGRKVCKPPGDPHKDLLVFLSLDANQNARGTMAPATHTPTPVRSEVLTFASATQKQCLFFTNFWCWHLEPDTASSHLYPDRVLVNTLVTLGVPEASSLFQSTSIICLRFRIRVRTRSTAPVINPAEEEIGRTQPRTQGCRPRCRPPFVAKASRLALYLIPAPPVERMEGKERQGIPRLLRYQVSHLGCCGVPLMLAHVPKAGYLTICLLVAWVANQTLGSLQISHCRPHSAGGSCSWMGSGDTLVDNRHLSTDMSVGDGKRKLLLSIPLVAALLLVQIGPMNMRTDTSCMHCHTSIHTGRVQLGDKMLLSPSMDRIGKRNDHGCKTLTRPLPGTLTPYEHTLYTENENSERGRARCRRNMQSLAFLATFSHFGLLDTYPTALRYQTLRK</sequence>
<dbReference type="Proteomes" id="UP000830671">
    <property type="component" value="Chromosome 5"/>
</dbReference>
<dbReference type="EMBL" id="CP019477">
    <property type="protein sequence ID" value="UQC84613.1"/>
    <property type="molecule type" value="Genomic_DNA"/>
</dbReference>
<dbReference type="AlphaFoldDB" id="A0A9Q8SW76"/>
<protein>
    <submittedName>
        <fullName evidence="1">Uncharacterized protein</fullName>
    </submittedName>
</protein>
<evidence type="ECO:0000313" key="1">
    <source>
        <dbReference type="EMBL" id="UQC84613.1"/>
    </source>
</evidence>
<gene>
    <name evidence="1" type="ORF">CLUP02_10110</name>
</gene>
<name>A0A9Q8SW76_9PEZI</name>
<reference evidence="1" key="1">
    <citation type="journal article" date="2021" name="Mol. Plant Microbe Interact.">
        <title>Complete Genome Sequence of the Plant-Pathogenic Fungus Colletotrichum lupini.</title>
        <authorList>
            <person name="Baroncelli R."/>
            <person name="Pensec F."/>
            <person name="Da Lio D."/>
            <person name="Boufleur T."/>
            <person name="Vicente I."/>
            <person name="Sarrocco S."/>
            <person name="Picot A."/>
            <person name="Baraldi E."/>
            <person name="Sukno S."/>
            <person name="Thon M."/>
            <person name="Le Floch G."/>
        </authorList>
    </citation>
    <scope>NUCLEOTIDE SEQUENCE</scope>
    <source>
        <strain evidence="1">IMI 504893</strain>
    </source>
</reference>
<organism evidence="1 2">
    <name type="scientific">Colletotrichum lupini</name>
    <dbReference type="NCBI Taxonomy" id="145971"/>
    <lineage>
        <taxon>Eukaryota</taxon>
        <taxon>Fungi</taxon>
        <taxon>Dikarya</taxon>
        <taxon>Ascomycota</taxon>
        <taxon>Pezizomycotina</taxon>
        <taxon>Sordariomycetes</taxon>
        <taxon>Hypocreomycetidae</taxon>
        <taxon>Glomerellales</taxon>
        <taxon>Glomerellaceae</taxon>
        <taxon>Colletotrichum</taxon>
        <taxon>Colletotrichum acutatum species complex</taxon>
    </lineage>
</organism>
<proteinExistence type="predicted"/>
<keyword evidence="2" id="KW-1185">Reference proteome</keyword>
<dbReference type="KEGG" id="clup:CLUP02_10110"/>